<keyword evidence="3" id="KW-1185">Reference proteome</keyword>
<accession>A0AAV2RD42</accession>
<dbReference type="InterPro" id="IPR001763">
    <property type="entry name" value="Rhodanese-like_dom"/>
</dbReference>
<dbReference type="Pfam" id="PF00581">
    <property type="entry name" value="Rhodanese"/>
    <property type="match status" value="1"/>
</dbReference>
<evidence type="ECO:0000313" key="3">
    <source>
        <dbReference type="Proteomes" id="UP001497623"/>
    </source>
</evidence>
<dbReference type="SUPFAM" id="SSF52821">
    <property type="entry name" value="Rhodanese/Cell cycle control phosphatase"/>
    <property type="match status" value="1"/>
</dbReference>
<gene>
    <name evidence="2" type="ORF">MNOR_LOCUS22045</name>
</gene>
<feature type="non-terminal residue" evidence="2">
    <location>
        <position position="157"/>
    </location>
</feature>
<comment type="caution">
    <text evidence="2">The sequence shown here is derived from an EMBL/GenBank/DDBJ whole genome shotgun (WGS) entry which is preliminary data.</text>
</comment>
<dbReference type="EMBL" id="CAXKWB010018228">
    <property type="protein sequence ID" value="CAL4120444.1"/>
    <property type="molecule type" value="Genomic_DNA"/>
</dbReference>
<reference evidence="2 3" key="1">
    <citation type="submission" date="2024-05" db="EMBL/GenBank/DDBJ databases">
        <authorList>
            <person name="Wallberg A."/>
        </authorList>
    </citation>
    <scope>NUCLEOTIDE SEQUENCE [LARGE SCALE GENOMIC DNA]</scope>
</reference>
<feature type="domain" description="Rhodanese" evidence="1">
    <location>
        <begin position="45"/>
        <end position="148"/>
    </location>
</feature>
<name>A0AAV2RD42_MEGNR</name>
<dbReference type="InterPro" id="IPR036873">
    <property type="entry name" value="Rhodanese-like_dom_sf"/>
</dbReference>
<sequence length="157" mass="17817">SVNPKHQLLSIDLQPTLPSLPVVSTTRRYLPHTMTEIKYEELSLKLPEVTIVDMRKREEVEEQGMLPKSYCVPIQEFEEAMDLGSDAFSAKYGFPKPRTDDSNIVISCRSGRRVGLAMPILDARGYKQHRLYHGSFLDWVEKGGSITKPGVPFKPQQ</sequence>
<dbReference type="PANTHER" id="PTHR44086:SF14">
    <property type="entry name" value="RHODANESE DOMAIN-CONTAINING PROTEIN"/>
    <property type="match status" value="1"/>
</dbReference>
<dbReference type="PANTHER" id="PTHR44086">
    <property type="entry name" value="THIOSULFATE SULFURTRANSFERASE RDL2, MITOCHONDRIAL-RELATED"/>
    <property type="match status" value="1"/>
</dbReference>
<feature type="non-terminal residue" evidence="2">
    <location>
        <position position="1"/>
    </location>
</feature>
<dbReference type="Proteomes" id="UP001497623">
    <property type="component" value="Unassembled WGS sequence"/>
</dbReference>
<dbReference type="PROSITE" id="PS50206">
    <property type="entry name" value="RHODANESE_3"/>
    <property type="match status" value="1"/>
</dbReference>
<evidence type="ECO:0000259" key="1">
    <source>
        <dbReference type="PROSITE" id="PS50206"/>
    </source>
</evidence>
<dbReference type="AlphaFoldDB" id="A0AAV2RD42"/>
<dbReference type="SMART" id="SM00450">
    <property type="entry name" value="RHOD"/>
    <property type="match status" value="1"/>
</dbReference>
<evidence type="ECO:0000313" key="2">
    <source>
        <dbReference type="EMBL" id="CAL4120444.1"/>
    </source>
</evidence>
<dbReference type="Gene3D" id="3.40.250.10">
    <property type="entry name" value="Rhodanese-like domain"/>
    <property type="match status" value="1"/>
</dbReference>
<proteinExistence type="predicted"/>
<organism evidence="2 3">
    <name type="scientific">Meganyctiphanes norvegica</name>
    <name type="common">Northern krill</name>
    <name type="synonym">Thysanopoda norvegica</name>
    <dbReference type="NCBI Taxonomy" id="48144"/>
    <lineage>
        <taxon>Eukaryota</taxon>
        <taxon>Metazoa</taxon>
        <taxon>Ecdysozoa</taxon>
        <taxon>Arthropoda</taxon>
        <taxon>Crustacea</taxon>
        <taxon>Multicrustacea</taxon>
        <taxon>Malacostraca</taxon>
        <taxon>Eumalacostraca</taxon>
        <taxon>Eucarida</taxon>
        <taxon>Euphausiacea</taxon>
        <taxon>Euphausiidae</taxon>
        <taxon>Meganyctiphanes</taxon>
    </lineage>
</organism>
<protein>
    <recommendedName>
        <fullName evidence="1">Rhodanese domain-containing protein</fullName>
    </recommendedName>
</protein>